<gene>
    <name evidence="1" type="ORF">GIW75_03595</name>
</gene>
<evidence type="ECO:0000313" key="2">
    <source>
        <dbReference type="Proteomes" id="UP000814172"/>
    </source>
</evidence>
<dbReference type="Pfam" id="PF00805">
    <property type="entry name" value="Pentapeptide"/>
    <property type="match status" value="1"/>
</dbReference>
<keyword evidence="2" id="KW-1185">Reference proteome</keyword>
<sequence length="93" mass="11034">MAKAYENQRELDKVLRSHRRWCAGRYGGKRANFKNCYFEGVTLHNVDLRKVDISGWYLFNVTFYRVHFPVQNISFNPDLVVHFPVYVPGYDCV</sequence>
<accession>A0AAW4ZZU1</accession>
<evidence type="ECO:0000313" key="1">
    <source>
        <dbReference type="EMBL" id="MCF5056061.1"/>
    </source>
</evidence>
<dbReference type="InterPro" id="IPR001646">
    <property type="entry name" value="5peptide_repeat"/>
</dbReference>
<evidence type="ECO:0008006" key="3">
    <source>
        <dbReference type="Google" id="ProtNLM"/>
    </source>
</evidence>
<dbReference type="SUPFAM" id="SSF141571">
    <property type="entry name" value="Pentapeptide repeat-like"/>
    <property type="match status" value="1"/>
</dbReference>
<protein>
    <recommendedName>
        <fullName evidence="3">Pentapeptide repeat-containing protein</fullName>
    </recommendedName>
</protein>
<dbReference type="RefSeq" id="WP_413469507.1">
    <property type="nucleotide sequence ID" value="NZ_WKEB01000021.1"/>
</dbReference>
<dbReference type="Gene3D" id="2.160.20.80">
    <property type="entry name" value="E3 ubiquitin-protein ligase SopA"/>
    <property type="match status" value="1"/>
</dbReference>
<dbReference type="EMBL" id="WKEW01000006">
    <property type="protein sequence ID" value="MCF5056061.1"/>
    <property type="molecule type" value="Genomic_DNA"/>
</dbReference>
<organism evidence="1 2">
    <name type="scientific">Pseudomonas proteolytica</name>
    <dbReference type="NCBI Taxonomy" id="219574"/>
    <lineage>
        <taxon>Bacteria</taxon>
        <taxon>Pseudomonadati</taxon>
        <taxon>Pseudomonadota</taxon>
        <taxon>Gammaproteobacteria</taxon>
        <taxon>Pseudomonadales</taxon>
        <taxon>Pseudomonadaceae</taxon>
        <taxon>Pseudomonas</taxon>
    </lineage>
</organism>
<proteinExistence type="predicted"/>
<reference evidence="1 2" key="1">
    <citation type="submission" date="2019-11" db="EMBL/GenBank/DDBJ databases">
        <title>Epiphytic Pseudomonas syringae from cherry orchards.</title>
        <authorList>
            <person name="Hulin M.T."/>
        </authorList>
    </citation>
    <scope>NUCLEOTIDE SEQUENCE [LARGE SCALE GENOMIC DNA]</scope>
    <source>
        <strain evidence="1 2">PA-6-9F</strain>
    </source>
</reference>
<name>A0AAW4ZZU1_9PSED</name>
<dbReference type="Proteomes" id="UP000814172">
    <property type="component" value="Unassembled WGS sequence"/>
</dbReference>
<dbReference type="AlphaFoldDB" id="A0AAW4ZZU1"/>
<comment type="caution">
    <text evidence="1">The sequence shown here is derived from an EMBL/GenBank/DDBJ whole genome shotgun (WGS) entry which is preliminary data.</text>
</comment>